<feature type="domain" description="DUF2007" evidence="1">
    <location>
        <begin position="10"/>
        <end position="68"/>
    </location>
</feature>
<dbReference type="EMBL" id="JABDJR010000180">
    <property type="protein sequence ID" value="NNF06061.1"/>
    <property type="molecule type" value="Genomic_DNA"/>
</dbReference>
<reference evidence="2 3" key="1">
    <citation type="submission" date="2020-03" db="EMBL/GenBank/DDBJ databases">
        <title>Metabolic flexibility allows generalist bacteria to become dominant in a frequently disturbed ecosystem.</title>
        <authorList>
            <person name="Chen Y.-J."/>
            <person name="Leung P.M."/>
            <person name="Bay S.K."/>
            <person name="Hugenholtz P."/>
            <person name="Kessler A.J."/>
            <person name="Shelley G."/>
            <person name="Waite D.W."/>
            <person name="Cook P.L."/>
            <person name="Greening C."/>
        </authorList>
    </citation>
    <scope>NUCLEOTIDE SEQUENCE [LARGE SCALE GENOMIC DNA]</scope>
    <source>
        <strain evidence="2">SS_bin_28</strain>
    </source>
</reference>
<dbReference type="InterPro" id="IPR018551">
    <property type="entry name" value="DUF2007"/>
</dbReference>
<evidence type="ECO:0000313" key="2">
    <source>
        <dbReference type="EMBL" id="NNF06061.1"/>
    </source>
</evidence>
<name>A0A7Y2E6E9_UNCEI</name>
<dbReference type="Pfam" id="PF09413">
    <property type="entry name" value="DUF2007"/>
    <property type="match status" value="1"/>
</dbReference>
<gene>
    <name evidence="2" type="ORF">HKN21_04820</name>
</gene>
<dbReference type="AlphaFoldDB" id="A0A7Y2E6E9"/>
<dbReference type="Proteomes" id="UP000547674">
    <property type="component" value="Unassembled WGS sequence"/>
</dbReference>
<proteinExistence type="predicted"/>
<comment type="caution">
    <text evidence="2">The sequence shown here is derived from an EMBL/GenBank/DDBJ whole genome shotgun (WGS) entry which is preliminary data.</text>
</comment>
<evidence type="ECO:0000313" key="3">
    <source>
        <dbReference type="Proteomes" id="UP000547674"/>
    </source>
</evidence>
<organism evidence="2 3">
    <name type="scientific">Eiseniibacteriota bacterium</name>
    <dbReference type="NCBI Taxonomy" id="2212470"/>
    <lineage>
        <taxon>Bacteria</taxon>
        <taxon>Candidatus Eiseniibacteriota</taxon>
    </lineage>
</organism>
<evidence type="ECO:0000259" key="1">
    <source>
        <dbReference type="Pfam" id="PF09413"/>
    </source>
</evidence>
<accession>A0A7Y2E6E9</accession>
<protein>
    <recommendedName>
        <fullName evidence="1">DUF2007 domain-containing protein</fullName>
    </recommendedName>
</protein>
<sequence length="75" mass="7735">MSENQVVVATFAGEIEAELAKGSLEAAGIEATIAKDDCGGMRPELQFSGGVTLLVNADVAEEARRILTTPSEPAS</sequence>